<protein>
    <submittedName>
        <fullName evidence="1">Uncharacterized protein</fullName>
    </submittedName>
</protein>
<name>A0A4U0HB95_9SPHI</name>
<dbReference type="PROSITE" id="PS51257">
    <property type="entry name" value="PROKAR_LIPOPROTEIN"/>
    <property type="match status" value="1"/>
</dbReference>
<dbReference type="RefSeq" id="WP_136818699.1">
    <property type="nucleotide sequence ID" value="NZ_BMJX01000001.1"/>
</dbReference>
<keyword evidence="2" id="KW-1185">Reference proteome</keyword>
<evidence type="ECO:0000313" key="2">
    <source>
        <dbReference type="Proteomes" id="UP000309872"/>
    </source>
</evidence>
<dbReference type="OrthoDB" id="9818692at2"/>
<gene>
    <name evidence="1" type="ORF">FAZ19_00785</name>
</gene>
<comment type="caution">
    <text evidence="1">The sequence shown here is derived from an EMBL/GenBank/DDBJ whole genome shotgun (WGS) entry which is preliminary data.</text>
</comment>
<reference evidence="1 2" key="1">
    <citation type="submission" date="2019-04" db="EMBL/GenBank/DDBJ databases">
        <title>Sphingobacterium olei sp. nov., isolated from oil-contaminated soil.</title>
        <authorList>
            <person name="Liu B."/>
        </authorList>
    </citation>
    <scope>NUCLEOTIDE SEQUENCE [LARGE SCALE GENOMIC DNA]</scope>
    <source>
        <strain evidence="1 2">Y3L14</strain>
    </source>
</reference>
<sequence length="229" mass="25955">MKHLITYIFPWLVGLLAVVSCKKDGTSSDQQDNLANTLLYGHFTDDALSDDNRLFAIRLHEGGKFTWYDAVNTFSGEWSQEGNKVDFRFTEGAFNRWSATRNRDELVDIIGPTPANYFHLVNIRIAGASGPNSLKGTEWREINENSQLTIFPGQPEGLMQVVGVRLRSLGSDGLIFKQVDRQVLLPNDSYAGQYLTMLITHGNFLVMYCYEPTPYSGMKKFTTYTYLLK</sequence>
<organism evidence="1 2">
    <name type="scientific">Sphingobacterium alkalisoli</name>
    <dbReference type="NCBI Taxonomy" id="1874115"/>
    <lineage>
        <taxon>Bacteria</taxon>
        <taxon>Pseudomonadati</taxon>
        <taxon>Bacteroidota</taxon>
        <taxon>Sphingobacteriia</taxon>
        <taxon>Sphingobacteriales</taxon>
        <taxon>Sphingobacteriaceae</taxon>
        <taxon>Sphingobacterium</taxon>
    </lineage>
</organism>
<accession>A0A4U0HB95</accession>
<proteinExistence type="predicted"/>
<dbReference type="Proteomes" id="UP000309872">
    <property type="component" value="Unassembled WGS sequence"/>
</dbReference>
<dbReference type="AlphaFoldDB" id="A0A4U0HB95"/>
<evidence type="ECO:0000313" key="1">
    <source>
        <dbReference type="EMBL" id="TJY67832.1"/>
    </source>
</evidence>
<dbReference type="EMBL" id="SUKA01000001">
    <property type="protein sequence ID" value="TJY67832.1"/>
    <property type="molecule type" value="Genomic_DNA"/>
</dbReference>